<dbReference type="AlphaFoldDB" id="A0AA39XX48"/>
<dbReference type="Proteomes" id="UP001174936">
    <property type="component" value="Unassembled WGS sequence"/>
</dbReference>
<name>A0AA39XX48_9PEZI</name>
<evidence type="ECO:0000313" key="2">
    <source>
        <dbReference type="Proteomes" id="UP001174936"/>
    </source>
</evidence>
<sequence length="96" mass="10586">MESFGRRWEVCLAIARCGISGLMLLFRCVKGAPDLKAALSVTYITVSINGAHVFPEILELAFVFSLHTIQNSQRSGRGIAREQIAGYLLWYLGLVA</sequence>
<reference evidence="1" key="1">
    <citation type="submission" date="2023-06" db="EMBL/GenBank/DDBJ databases">
        <title>Genome-scale phylogeny and comparative genomics of the fungal order Sordariales.</title>
        <authorList>
            <consortium name="Lawrence Berkeley National Laboratory"/>
            <person name="Hensen N."/>
            <person name="Bonometti L."/>
            <person name="Westerberg I."/>
            <person name="Brannstrom I.O."/>
            <person name="Guillou S."/>
            <person name="Cros-Aarteil S."/>
            <person name="Calhoun S."/>
            <person name="Haridas S."/>
            <person name="Kuo A."/>
            <person name="Mondo S."/>
            <person name="Pangilinan J."/>
            <person name="Riley R."/>
            <person name="Labutti K."/>
            <person name="Andreopoulos B."/>
            <person name="Lipzen A."/>
            <person name="Chen C."/>
            <person name="Yanf M."/>
            <person name="Daum C."/>
            <person name="Ng V."/>
            <person name="Clum A."/>
            <person name="Steindorff A."/>
            <person name="Ohm R."/>
            <person name="Martin F."/>
            <person name="Silar P."/>
            <person name="Natvig D."/>
            <person name="Lalanne C."/>
            <person name="Gautier V."/>
            <person name="Ament-Velasquez S.L."/>
            <person name="Kruys A."/>
            <person name="Hutchinson M.I."/>
            <person name="Powell A.J."/>
            <person name="Barry K."/>
            <person name="Miller A.N."/>
            <person name="Grigoriev I.V."/>
            <person name="Debuchy R."/>
            <person name="Gladieux P."/>
            <person name="Thoren M.H."/>
            <person name="Johannesson H."/>
        </authorList>
    </citation>
    <scope>NUCLEOTIDE SEQUENCE</scope>
    <source>
        <strain evidence="1">SMH2532-1</strain>
    </source>
</reference>
<accession>A0AA39XX48</accession>
<evidence type="ECO:0000313" key="1">
    <source>
        <dbReference type="EMBL" id="KAK0640680.1"/>
    </source>
</evidence>
<protein>
    <submittedName>
        <fullName evidence="1">Uncharacterized protein</fullName>
    </submittedName>
</protein>
<proteinExistence type="predicted"/>
<comment type="caution">
    <text evidence="1">The sequence shown here is derived from an EMBL/GenBank/DDBJ whole genome shotgun (WGS) entry which is preliminary data.</text>
</comment>
<keyword evidence="2" id="KW-1185">Reference proteome</keyword>
<gene>
    <name evidence="1" type="ORF">B0T16DRAFT_201112</name>
</gene>
<organism evidence="1 2">
    <name type="scientific">Cercophora newfieldiana</name>
    <dbReference type="NCBI Taxonomy" id="92897"/>
    <lineage>
        <taxon>Eukaryota</taxon>
        <taxon>Fungi</taxon>
        <taxon>Dikarya</taxon>
        <taxon>Ascomycota</taxon>
        <taxon>Pezizomycotina</taxon>
        <taxon>Sordariomycetes</taxon>
        <taxon>Sordariomycetidae</taxon>
        <taxon>Sordariales</taxon>
        <taxon>Lasiosphaeriaceae</taxon>
        <taxon>Cercophora</taxon>
    </lineage>
</organism>
<dbReference type="EMBL" id="JAULSV010000006">
    <property type="protein sequence ID" value="KAK0640680.1"/>
    <property type="molecule type" value="Genomic_DNA"/>
</dbReference>